<proteinExistence type="predicted"/>
<organism evidence="1 2">
    <name type="scientific">Cephalotus follicularis</name>
    <name type="common">Albany pitcher plant</name>
    <dbReference type="NCBI Taxonomy" id="3775"/>
    <lineage>
        <taxon>Eukaryota</taxon>
        <taxon>Viridiplantae</taxon>
        <taxon>Streptophyta</taxon>
        <taxon>Embryophyta</taxon>
        <taxon>Tracheophyta</taxon>
        <taxon>Spermatophyta</taxon>
        <taxon>Magnoliopsida</taxon>
        <taxon>eudicotyledons</taxon>
        <taxon>Gunneridae</taxon>
        <taxon>Pentapetalae</taxon>
        <taxon>rosids</taxon>
        <taxon>fabids</taxon>
        <taxon>Oxalidales</taxon>
        <taxon>Cephalotaceae</taxon>
        <taxon>Cephalotus</taxon>
    </lineage>
</organism>
<evidence type="ECO:0000313" key="1">
    <source>
        <dbReference type="EMBL" id="GAV76439.1"/>
    </source>
</evidence>
<accession>A0A1Q3C8B3</accession>
<reference evidence="2" key="1">
    <citation type="submission" date="2016-04" db="EMBL/GenBank/DDBJ databases">
        <title>Cephalotus genome sequencing.</title>
        <authorList>
            <person name="Fukushima K."/>
            <person name="Hasebe M."/>
            <person name="Fang X."/>
        </authorList>
    </citation>
    <scope>NUCLEOTIDE SEQUENCE [LARGE SCALE GENOMIC DNA]</scope>
    <source>
        <strain evidence="2">cv. St1</strain>
    </source>
</reference>
<gene>
    <name evidence="1" type="ORF">CFOL_v3_19913</name>
</gene>
<dbReference type="AlphaFoldDB" id="A0A1Q3C8B3"/>
<keyword evidence="2" id="KW-1185">Reference proteome</keyword>
<dbReference type="OrthoDB" id="1166063at2759"/>
<comment type="caution">
    <text evidence="1">The sequence shown here is derived from an EMBL/GenBank/DDBJ whole genome shotgun (WGS) entry which is preliminary data.</text>
</comment>
<protein>
    <submittedName>
        <fullName evidence="1">Uncharacterized protein</fullName>
    </submittedName>
</protein>
<dbReference type="Proteomes" id="UP000187406">
    <property type="component" value="Unassembled WGS sequence"/>
</dbReference>
<sequence>MKFPTRCGMWEVRGDQQIARQCYKTTVRDKGNEKTLSIENVEFRGDVELERPQPVEEVLQVPLEESNEEKIIQVGSQLGEVEKGELITFLRNNKDVFAWSAEDVLGISPKVMVHKLSVDPMRPPTR</sequence>
<evidence type="ECO:0000313" key="2">
    <source>
        <dbReference type="Proteomes" id="UP000187406"/>
    </source>
</evidence>
<dbReference type="InParanoid" id="A0A1Q3C8B3"/>
<name>A0A1Q3C8B3_CEPFO</name>
<dbReference type="EMBL" id="BDDD01001490">
    <property type="protein sequence ID" value="GAV76439.1"/>
    <property type="molecule type" value="Genomic_DNA"/>
</dbReference>